<proteinExistence type="predicted"/>
<keyword evidence="2" id="KW-1185">Reference proteome</keyword>
<reference evidence="1 2" key="1">
    <citation type="submission" date="2016-10" db="EMBL/GenBank/DDBJ databases">
        <authorList>
            <person name="de Groot N.N."/>
        </authorList>
    </citation>
    <scope>NUCLEOTIDE SEQUENCE [LARGE SCALE GENOMIC DNA]</scope>
    <source>
        <strain evidence="1 2">DSM 25186</strain>
    </source>
</reference>
<dbReference type="GO" id="GO:0051082">
    <property type="term" value="F:unfolded protein binding"/>
    <property type="evidence" value="ECO:0007669"/>
    <property type="project" value="InterPro"/>
</dbReference>
<dbReference type="Pfam" id="PF03938">
    <property type="entry name" value="OmpH"/>
    <property type="match status" value="1"/>
</dbReference>
<gene>
    <name evidence="1" type="ORF">SAMN05421823_110255</name>
</gene>
<dbReference type="AlphaFoldDB" id="A0A1G9QPX2"/>
<dbReference type="InterPro" id="IPR024930">
    <property type="entry name" value="Skp_dom_sf"/>
</dbReference>
<evidence type="ECO:0000313" key="1">
    <source>
        <dbReference type="EMBL" id="SDM13054.1"/>
    </source>
</evidence>
<evidence type="ECO:0000313" key="2">
    <source>
        <dbReference type="Proteomes" id="UP000198510"/>
    </source>
</evidence>
<dbReference type="EMBL" id="FNFO01000010">
    <property type="protein sequence ID" value="SDM13054.1"/>
    <property type="molecule type" value="Genomic_DNA"/>
</dbReference>
<accession>A0A1G9QPX2</accession>
<name>A0A1G9QPX2_9BACT</name>
<dbReference type="Gene3D" id="3.30.910.20">
    <property type="entry name" value="Skp domain"/>
    <property type="match status" value="1"/>
</dbReference>
<dbReference type="InterPro" id="IPR005632">
    <property type="entry name" value="Chaperone_Skp"/>
</dbReference>
<organism evidence="1 2">
    <name type="scientific">Catalinimonas alkaloidigena</name>
    <dbReference type="NCBI Taxonomy" id="1075417"/>
    <lineage>
        <taxon>Bacteria</taxon>
        <taxon>Pseudomonadati</taxon>
        <taxon>Bacteroidota</taxon>
        <taxon>Cytophagia</taxon>
        <taxon>Cytophagales</taxon>
        <taxon>Catalimonadaceae</taxon>
        <taxon>Catalinimonas</taxon>
    </lineage>
</organism>
<protein>
    <submittedName>
        <fullName evidence="1">Outer membrane protein (OmpH-like)</fullName>
    </submittedName>
</protein>
<dbReference type="SUPFAM" id="SSF111384">
    <property type="entry name" value="OmpH-like"/>
    <property type="match status" value="1"/>
</dbReference>
<sequence length="153" mass="17833">MSTYGQTGQGYIDYDKVVRTLPEYEAGQKKLELRSKILEDSIKPLIVHYFDSTQHEVERIVNIHRKMDSTEIALLNDDFRKIEKRIQNLQDYAQVELKRAREAIDARLKDIVSKKMEQFCIETGIVCLGEKEAVLYCSDCTDFTSDFIGFLER</sequence>
<dbReference type="Proteomes" id="UP000198510">
    <property type="component" value="Unassembled WGS sequence"/>
</dbReference>
<dbReference type="STRING" id="1075417.SAMN05421823_110255"/>